<feature type="non-terminal residue" evidence="2">
    <location>
        <position position="1"/>
    </location>
</feature>
<protein>
    <submittedName>
        <fullName evidence="2">Nicotinate phosphoribosyltransferase</fullName>
    </submittedName>
</protein>
<dbReference type="EMBL" id="DXBO01000024">
    <property type="protein sequence ID" value="HIZ47379.1"/>
    <property type="molecule type" value="Genomic_DNA"/>
</dbReference>
<dbReference type="InterPro" id="IPR041619">
    <property type="entry name" value="NAPRTase_C"/>
</dbReference>
<name>A0A9D2JG30_9FIRM</name>
<dbReference type="AlphaFoldDB" id="A0A9D2JG30"/>
<evidence type="ECO:0000313" key="3">
    <source>
        <dbReference type="Proteomes" id="UP000824031"/>
    </source>
</evidence>
<reference evidence="2" key="2">
    <citation type="submission" date="2021-04" db="EMBL/GenBank/DDBJ databases">
        <authorList>
            <person name="Gilroy R."/>
        </authorList>
    </citation>
    <scope>NUCLEOTIDE SEQUENCE</scope>
    <source>
        <strain evidence="2">3436</strain>
    </source>
</reference>
<gene>
    <name evidence="2" type="ORF">H9810_01480</name>
</gene>
<evidence type="ECO:0000259" key="1">
    <source>
        <dbReference type="Pfam" id="PF17956"/>
    </source>
</evidence>
<dbReference type="GO" id="GO:0009435">
    <property type="term" value="P:NAD+ biosynthetic process"/>
    <property type="evidence" value="ECO:0007669"/>
    <property type="project" value="InterPro"/>
</dbReference>
<sequence length="57" mass="6912">KRVYQSPGLDDIKKFCKAQVNTLWDEVKRFENPHRYYVDLSQKLWDTRNALLKKLSK</sequence>
<keyword evidence="2" id="KW-0328">Glycosyltransferase</keyword>
<organism evidence="2 3">
    <name type="scientific">Candidatus Gemmiger excrementavium</name>
    <dbReference type="NCBI Taxonomy" id="2838608"/>
    <lineage>
        <taxon>Bacteria</taxon>
        <taxon>Bacillati</taxon>
        <taxon>Bacillota</taxon>
        <taxon>Clostridia</taxon>
        <taxon>Eubacteriales</taxon>
        <taxon>Gemmiger</taxon>
    </lineage>
</organism>
<comment type="caution">
    <text evidence="2">The sequence shown here is derived from an EMBL/GenBank/DDBJ whole genome shotgun (WGS) entry which is preliminary data.</text>
</comment>
<feature type="domain" description="Nicotinate phosphoribosyltransferase C-terminal" evidence="1">
    <location>
        <begin position="1"/>
        <end position="47"/>
    </location>
</feature>
<evidence type="ECO:0000313" key="2">
    <source>
        <dbReference type="EMBL" id="HIZ47379.1"/>
    </source>
</evidence>
<dbReference type="Proteomes" id="UP000824031">
    <property type="component" value="Unassembled WGS sequence"/>
</dbReference>
<dbReference type="GO" id="GO:0016757">
    <property type="term" value="F:glycosyltransferase activity"/>
    <property type="evidence" value="ECO:0007669"/>
    <property type="project" value="UniProtKB-KW"/>
</dbReference>
<reference evidence="2" key="1">
    <citation type="journal article" date="2021" name="PeerJ">
        <title>Extensive microbial diversity within the chicken gut microbiome revealed by metagenomics and culture.</title>
        <authorList>
            <person name="Gilroy R."/>
            <person name="Ravi A."/>
            <person name="Getino M."/>
            <person name="Pursley I."/>
            <person name="Horton D.L."/>
            <person name="Alikhan N.F."/>
            <person name="Baker D."/>
            <person name="Gharbi K."/>
            <person name="Hall N."/>
            <person name="Watson M."/>
            <person name="Adriaenssens E.M."/>
            <person name="Foster-Nyarko E."/>
            <person name="Jarju S."/>
            <person name="Secka A."/>
            <person name="Antonio M."/>
            <person name="Oren A."/>
            <person name="Chaudhuri R.R."/>
            <person name="La Ragione R."/>
            <person name="Hildebrand F."/>
            <person name="Pallen M.J."/>
        </authorList>
    </citation>
    <scope>NUCLEOTIDE SEQUENCE</scope>
    <source>
        <strain evidence="2">3436</strain>
    </source>
</reference>
<dbReference type="SUPFAM" id="SSF51690">
    <property type="entry name" value="Nicotinate/Quinolinate PRTase C-terminal domain-like"/>
    <property type="match status" value="1"/>
</dbReference>
<accession>A0A9D2JG30</accession>
<dbReference type="Pfam" id="PF17956">
    <property type="entry name" value="NAPRTase_C"/>
    <property type="match status" value="1"/>
</dbReference>
<keyword evidence="2" id="KW-0808">Transferase</keyword>
<dbReference type="Gene3D" id="3.20.140.10">
    <property type="entry name" value="nicotinate phosphoribosyltransferase"/>
    <property type="match status" value="1"/>
</dbReference>
<proteinExistence type="predicted"/>
<dbReference type="InterPro" id="IPR036068">
    <property type="entry name" value="Nicotinate_pribotase-like_C"/>
</dbReference>